<evidence type="ECO:0000256" key="1">
    <source>
        <dbReference type="ARBA" id="ARBA00006545"/>
    </source>
</evidence>
<proteinExistence type="inferred from homology"/>
<organism evidence="2 3">
    <name type="scientific">Spinacia oleracea</name>
    <name type="common">Spinach</name>
    <dbReference type="NCBI Taxonomy" id="3562"/>
    <lineage>
        <taxon>Eukaryota</taxon>
        <taxon>Viridiplantae</taxon>
        <taxon>Streptophyta</taxon>
        <taxon>Embryophyta</taxon>
        <taxon>Tracheophyta</taxon>
        <taxon>Spermatophyta</taxon>
        <taxon>Magnoliopsida</taxon>
        <taxon>eudicotyledons</taxon>
        <taxon>Gunneridae</taxon>
        <taxon>Pentapetalae</taxon>
        <taxon>Caryophyllales</taxon>
        <taxon>Chenopodiaceae</taxon>
        <taxon>Chenopodioideae</taxon>
        <taxon>Anserineae</taxon>
        <taxon>Spinacia</taxon>
    </lineage>
</organism>
<reference evidence="2" key="1">
    <citation type="journal article" date="2021" name="Nat. Commun.">
        <title>Genomic analyses provide insights into spinach domestication and the genetic basis of agronomic traits.</title>
        <authorList>
            <person name="Cai X."/>
            <person name="Sun X."/>
            <person name="Xu C."/>
            <person name="Sun H."/>
            <person name="Wang X."/>
            <person name="Ge C."/>
            <person name="Zhang Z."/>
            <person name="Wang Q."/>
            <person name="Fei Z."/>
            <person name="Jiao C."/>
            <person name="Wang Q."/>
        </authorList>
    </citation>
    <scope>NUCLEOTIDE SEQUENCE [LARGE SCALE GENOMIC DNA]</scope>
    <source>
        <strain evidence="2">cv. Varoflay</strain>
    </source>
</reference>
<accession>A0ABM3QQF5</accession>
<dbReference type="GeneID" id="130461479"/>
<evidence type="ECO:0008006" key="4">
    <source>
        <dbReference type="Google" id="ProtNLM"/>
    </source>
</evidence>
<dbReference type="PANTHER" id="PTHR16166">
    <property type="entry name" value="VACUOLAR PROTEIN SORTING-ASSOCIATED PROTEIN VPS13"/>
    <property type="match status" value="1"/>
</dbReference>
<dbReference type="RefSeq" id="XP_056685573.1">
    <property type="nucleotide sequence ID" value="XM_056829595.1"/>
</dbReference>
<dbReference type="PANTHER" id="PTHR16166:SF93">
    <property type="entry name" value="INTERMEMBRANE LIPID TRANSFER PROTEIN VPS13"/>
    <property type="match status" value="1"/>
</dbReference>
<dbReference type="InterPro" id="IPR026847">
    <property type="entry name" value="VPS13"/>
</dbReference>
<gene>
    <name evidence="3" type="primary">LOC130461479</name>
</gene>
<evidence type="ECO:0000313" key="3">
    <source>
        <dbReference type="RefSeq" id="XP_056685573.1"/>
    </source>
</evidence>
<dbReference type="Proteomes" id="UP000813463">
    <property type="component" value="Chromosome 5"/>
</dbReference>
<comment type="similarity">
    <text evidence="1">Belongs to the VPS13 family.</text>
</comment>
<evidence type="ECO:0000313" key="2">
    <source>
        <dbReference type="Proteomes" id="UP000813463"/>
    </source>
</evidence>
<keyword evidence="2" id="KW-1185">Reference proteome</keyword>
<sequence length="275" mass="30165">MVMSPTQRPKGVLGFWASLMTALGNMENMPVRIHQRFVENVSMRQSAIISNATSNVQKDLLSQPLQLLSGVDILGNASSALEHMSKGAAAISMDKKFIQSRQRQEKVGDFGDVVREGGGALAKSLFRGVTGMFTKPLEGAKSSGVEGFVQGVGKGLIGVAAQPVSGVLDLLSKTTEGANAMRMKIQAALTSEEQLLRRRMPRVVSGDNLLRPYDEYKAQGQNEHVGIRVFWSRGEHTRAFKYLQDHEDRRVLWEKSSFVPFWEAIQGFEGVAGVN</sequence>
<protein>
    <recommendedName>
        <fullName evidence="4">Vacuolar protein sorting-associated protein 13 DH-like domain-containing protein</fullName>
    </recommendedName>
</protein>
<name>A0ABM3QQF5_SPIOL</name>
<reference evidence="3" key="2">
    <citation type="submission" date="2025-08" db="UniProtKB">
        <authorList>
            <consortium name="RefSeq"/>
        </authorList>
    </citation>
    <scope>IDENTIFICATION</scope>
    <source>
        <tissue evidence="3">Leaf</tissue>
    </source>
</reference>